<keyword evidence="2" id="KW-0805">Transcription regulation</keyword>
<dbReference type="EMBL" id="CP050296">
    <property type="protein sequence ID" value="QND60923.1"/>
    <property type="molecule type" value="Genomic_DNA"/>
</dbReference>
<dbReference type="GO" id="GO:0003700">
    <property type="term" value="F:DNA-binding transcription factor activity"/>
    <property type="evidence" value="ECO:0007669"/>
    <property type="project" value="InterPro"/>
</dbReference>
<dbReference type="GO" id="GO:0043565">
    <property type="term" value="F:sequence-specific DNA binding"/>
    <property type="evidence" value="ECO:0007669"/>
    <property type="project" value="TreeGrafter"/>
</dbReference>
<dbReference type="RefSeq" id="WP_183460184.1">
    <property type="nucleotide sequence ID" value="NZ_CP050296.1"/>
</dbReference>
<evidence type="ECO:0000313" key="6">
    <source>
        <dbReference type="EMBL" id="QND60923.1"/>
    </source>
</evidence>
<dbReference type="PANTHER" id="PTHR30427:SF1">
    <property type="entry name" value="TRANSCRIPTIONAL ACTIVATOR PROTEIN LYSR"/>
    <property type="match status" value="1"/>
</dbReference>
<dbReference type="Gene3D" id="1.10.10.10">
    <property type="entry name" value="Winged helix-like DNA-binding domain superfamily/Winged helix DNA-binding domain"/>
    <property type="match status" value="1"/>
</dbReference>
<name>A0A7G6T2E1_9HYPH</name>
<dbReference type="AlphaFoldDB" id="A0A7G6T2E1"/>
<dbReference type="InterPro" id="IPR000847">
    <property type="entry name" value="LysR_HTH_N"/>
</dbReference>
<evidence type="ECO:0000256" key="2">
    <source>
        <dbReference type="ARBA" id="ARBA00023015"/>
    </source>
</evidence>
<evidence type="ECO:0000256" key="4">
    <source>
        <dbReference type="ARBA" id="ARBA00023163"/>
    </source>
</evidence>
<gene>
    <name evidence="6" type="ORF">HB778_33920</name>
</gene>
<dbReference type="Gene3D" id="3.40.190.290">
    <property type="match status" value="1"/>
</dbReference>
<dbReference type="Proteomes" id="UP000515465">
    <property type="component" value="Chromosome"/>
</dbReference>
<dbReference type="SUPFAM" id="SSF53850">
    <property type="entry name" value="Periplasmic binding protein-like II"/>
    <property type="match status" value="1"/>
</dbReference>
<evidence type="ECO:0000256" key="1">
    <source>
        <dbReference type="ARBA" id="ARBA00009437"/>
    </source>
</evidence>
<dbReference type="Pfam" id="PF03466">
    <property type="entry name" value="LysR_substrate"/>
    <property type="match status" value="1"/>
</dbReference>
<feature type="domain" description="HTH lysR-type" evidence="5">
    <location>
        <begin position="1"/>
        <end position="58"/>
    </location>
</feature>
<dbReference type="SUPFAM" id="SSF46785">
    <property type="entry name" value="Winged helix' DNA-binding domain"/>
    <property type="match status" value="1"/>
</dbReference>
<evidence type="ECO:0000313" key="7">
    <source>
        <dbReference type="Proteomes" id="UP000515465"/>
    </source>
</evidence>
<reference evidence="7" key="1">
    <citation type="journal article" date="2020" name="Mol. Plant Microbe">
        <title>Rhizobial microsymbionts of the narrowly endemic Oxytropis species growing in Kamchatka are characterized by significant genetic diversity and possess a set of genes that are associated with T3SS and T6SS secretion systems and can affect the development of symbiosis.</title>
        <authorList>
            <person name="Safronova V."/>
            <person name="Guro P."/>
            <person name="Sazanova A."/>
            <person name="Kuznetsova I."/>
            <person name="Belimov A."/>
            <person name="Yakubov V."/>
            <person name="Chirak E."/>
            <person name="Afonin A."/>
            <person name="Gogolev Y."/>
            <person name="Andronov E."/>
            <person name="Tikhonovich I."/>
        </authorList>
    </citation>
    <scope>NUCLEOTIDE SEQUENCE [LARGE SCALE GENOMIC DNA]</scope>
    <source>
        <strain evidence="7">583</strain>
    </source>
</reference>
<dbReference type="InterPro" id="IPR036388">
    <property type="entry name" value="WH-like_DNA-bd_sf"/>
</dbReference>
<proteinExistence type="inferred from homology"/>
<keyword evidence="4" id="KW-0804">Transcription</keyword>
<dbReference type="InterPro" id="IPR005119">
    <property type="entry name" value="LysR_subst-bd"/>
</dbReference>
<comment type="similarity">
    <text evidence="1">Belongs to the LysR transcriptional regulatory family.</text>
</comment>
<dbReference type="PRINTS" id="PR00039">
    <property type="entry name" value="HTHLYSR"/>
</dbReference>
<dbReference type="PROSITE" id="PS50931">
    <property type="entry name" value="HTH_LYSR"/>
    <property type="match status" value="1"/>
</dbReference>
<organism evidence="6 7">
    <name type="scientific">Mesorhizobium huakuii</name>
    <dbReference type="NCBI Taxonomy" id="28104"/>
    <lineage>
        <taxon>Bacteria</taxon>
        <taxon>Pseudomonadati</taxon>
        <taxon>Pseudomonadota</taxon>
        <taxon>Alphaproteobacteria</taxon>
        <taxon>Hyphomicrobiales</taxon>
        <taxon>Phyllobacteriaceae</taxon>
        <taxon>Mesorhizobium</taxon>
    </lineage>
</organism>
<accession>A0A7G6T2E1</accession>
<dbReference type="Pfam" id="PF00126">
    <property type="entry name" value="HTH_1"/>
    <property type="match status" value="1"/>
</dbReference>
<keyword evidence="3" id="KW-0238">DNA-binding</keyword>
<sequence length="301" mass="33029">MKYKQLEAFRAVMEAGTVTGASEVLHIAQPSVSAHISNLEHALKIPLFIRRAGRLVPTAEAMLLNEEVGRIVKGMARIRRLAGDIGQLEAGRLMIGVYPALASIVLPRFLKSFAGLHPKARMGIFPAASLRITELTANKEIDLGLIQMPVVDPAIACDLIFQTECVCVAPLDHAFANDSVIFAPQLERQEFIALGREDRTRQDIERILDHAGVAVDHRFETPFADTACALVAQGLGVSIVDPFSATRWAGKLTIRPFSPGLLCDIYMVRNRAQVSSMLQQAFEREFRTALEENVSGGARLF</sequence>
<protein>
    <submittedName>
        <fullName evidence="6">LysR family transcriptional regulator</fullName>
    </submittedName>
</protein>
<evidence type="ECO:0000259" key="5">
    <source>
        <dbReference type="PROSITE" id="PS50931"/>
    </source>
</evidence>
<dbReference type="PANTHER" id="PTHR30427">
    <property type="entry name" value="TRANSCRIPTIONAL ACTIVATOR PROTEIN LYSR"/>
    <property type="match status" value="1"/>
</dbReference>
<dbReference type="InterPro" id="IPR036390">
    <property type="entry name" value="WH_DNA-bd_sf"/>
</dbReference>
<dbReference type="GO" id="GO:0010628">
    <property type="term" value="P:positive regulation of gene expression"/>
    <property type="evidence" value="ECO:0007669"/>
    <property type="project" value="TreeGrafter"/>
</dbReference>
<evidence type="ECO:0000256" key="3">
    <source>
        <dbReference type="ARBA" id="ARBA00023125"/>
    </source>
</evidence>